<evidence type="ECO:0000256" key="1">
    <source>
        <dbReference type="SAM" id="MobiDB-lite"/>
    </source>
</evidence>
<protein>
    <submittedName>
        <fullName evidence="2">Uncharacterized protein</fullName>
    </submittedName>
</protein>
<organism evidence="2 3">
    <name type="scientific">Abeliophyllum distichum</name>
    <dbReference type="NCBI Taxonomy" id="126358"/>
    <lineage>
        <taxon>Eukaryota</taxon>
        <taxon>Viridiplantae</taxon>
        <taxon>Streptophyta</taxon>
        <taxon>Embryophyta</taxon>
        <taxon>Tracheophyta</taxon>
        <taxon>Spermatophyta</taxon>
        <taxon>Magnoliopsida</taxon>
        <taxon>eudicotyledons</taxon>
        <taxon>Gunneridae</taxon>
        <taxon>Pentapetalae</taxon>
        <taxon>asterids</taxon>
        <taxon>lamiids</taxon>
        <taxon>Lamiales</taxon>
        <taxon>Oleaceae</taxon>
        <taxon>Forsythieae</taxon>
        <taxon>Abeliophyllum</taxon>
    </lineage>
</organism>
<evidence type="ECO:0000313" key="3">
    <source>
        <dbReference type="Proteomes" id="UP001604336"/>
    </source>
</evidence>
<sequence>MTSFRKSLEHIYETSQNLGLFNILLAFEDNELDQIISIVKKVDIGNNETVLTAKSVGDEPDNLEPIGKSDSESNEEVTIHERFHPTREPAKKGIEIRDPKIEHEPMDYEAEPSDNPRGDGKRPVGDNNPRPLPREDTEASYLLNKPKKAQTYIKILDLDCVLDPERVIEDWYNNIMNFYDYQQRGPQK</sequence>
<dbReference type="AlphaFoldDB" id="A0ABD1QTU2"/>
<dbReference type="EMBL" id="JBFOLK010000010">
    <property type="protein sequence ID" value="KAL2479610.1"/>
    <property type="molecule type" value="Genomic_DNA"/>
</dbReference>
<feature type="compositionally biased region" description="Basic and acidic residues" evidence="1">
    <location>
        <begin position="67"/>
        <end position="106"/>
    </location>
</feature>
<comment type="caution">
    <text evidence="2">The sequence shown here is derived from an EMBL/GenBank/DDBJ whole genome shotgun (WGS) entry which is preliminary data.</text>
</comment>
<dbReference type="Proteomes" id="UP001604336">
    <property type="component" value="Unassembled WGS sequence"/>
</dbReference>
<gene>
    <name evidence="2" type="ORF">Adt_32576</name>
</gene>
<proteinExistence type="predicted"/>
<feature type="compositionally biased region" description="Basic and acidic residues" evidence="1">
    <location>
        <begin position="114"/>
        <end position="124"/>
    </location>
</feature>
<name>A0ABD1QTU2_9LAMI</name>
<evidence type="ECO:0000313" key="2">
    <source>
        <dbReference type="EMBL" id="KAL2479610.1"/>
    </source>
</evidence>
<feature type="region of interest" description="Disordered" evidence="1">
    <location>
        <begin position="56"/>
        <end position="140"/>
    </location>
</feature>
<accession>A0ABD1QTU2</accession>
<reference evidence="3" key="1">
    <citation type="submission" date="2024-07" db="EMBL/GenBank/DDBJ databases">
        <title>Two chromosome-level genome assemblies of Korean endemic species Abeliophyllum distichum and Forsythia ovata (Oleaceae).</title>
        <authorList>
            <person name="Jang H."/>
        </authorList>
    </citation>
    <scope>NUCLEOTIDE SEQUENCE [LARGE SCALE GENOMIC DNA]</scope>
</reference>
<keyword evidence="3" id="KW-1185">Reference proteome</keyword>